<feature type="transmembrane region" description="Helical" evidence="1">
    <location>
        <begin position="266"/>
        <end position="291"/>
    </location>
</feature>
<feature type="transmembrane region" description="Helical" evidence="1">
    <location>
        <begin position="178"/>
        <end position="201"/>
    </location>
</feature>
<keyword evidence="1" id="KW-0812">Transmembrane</keyword>
<reference evidence="2" key="1">
    <citation type="submission" date="2021-02" db="EMBL/GenBank/DDBJ databases">
        <authorList>
            <person name="Dougan E. K."/>
            <person name="Rhodes N."/>
            <person name="Thang M."/>
            <person name="Chan C."/>
        </authorList>
    </citation>
    <scope>NUCLEOTIDE SEQUENCE</scope>
</reference>
<accession>A0A813IJW9</accession>
<evidence type="ECO:0000313" key="3">
    <source>
        <dbReference type="Proteomes" id="UP000626109"/>
    </source>
</evidence>
<dbReference type="AlphaFoldDB" id="A0A813IJW9"/>
<evidence type="ECO:0000256" key="1">
    <source>
        <dbReference type="SAM" id="Phobius"/>
    </source>
</evidence>
<evidence type="ECO:0000313" key="2">
    <source>
        <dbReference type="EMBL" id="CAE8650535.1"/>
    </source>
</evidence>
<feature type="transmembrane region" description="Helical" evidence="1">
    <location>
        <begin position="237"/>
        <end position="260"/>
    </location>
</feature>
<comment type="caution">
    <text evidence="2">The sequence shown here is derived from an EMBL/GenBank/DDBJ whole genome shotgun (WGS) entry which is preliminary data.</text>
</comment>
<keyword evidence="1" id="KW-0472">Membrane</keyword>
<feature type="transmembrane region" description="Helical" evidence="1">
    <location>
        <begin position="145"/>
        <end position="171"/>
    </location>
</feature>
<proteinExistence type="predicted"/>
<keyword evidence="1" id="KW-1133">Transmembrane helix</keyword>
<organism evidence="2 3">
    <name type="scientific">Polarella glacialis</name>
    <name type="common">Dinoflagellate</name>
    <dbReference type="NCBI Taxonomy" id="89957"/>
    <lineage>
        <taxon>Eukaryota</taxon>
        <taxon>Sar</taxon>
        <taxon>Alveolata</taxon>
        <taxon>Dinophyceae</taxon>
        <taxon>Suessiales</taxon>
        <taxon>Suessiaceae</taxon>
        <taxon>Polarella</taxon>
    </lineage>
</organism>
<dbReference type="EMBL" id="CAJNNW010008931">
    <property type="protein sequence ID" value="CAE8650535.1"/>
    <property type="molecule type" value="Genomic_DNA"/>
</dbReference>
<dbReference type="Proteomes" id="UP000626109">
    <property type="component" value="Unassembled WGS sequence"/>
</dbReference>
<sequence length="336" mass="37772">MPTGKILLEVRLLLHVRISHFQRQENTGGLLSQQAVGAFFRQLILNGSKRFLFRTRVLRLISLFNWEDVLSDGVCCVSPPSGSSFSGGRCVVFRGVALCGSFLVLVLPLFRFLPCCGFSLVRVVFSLLVFAFPFLWLLFGFLLCFLFLFFVFGFVFCWFFCFVALVFGLFCLLFGVGFVLFVLCCCPLSFVFVLALLSLFVCFCFCLGFLGAVFVLCFCLCLFLFLVLFVPCGVLCLLFVLLLLPFLFVLVLACLLLSFVGVVALLFWFSLVLPVLCVSFFSPSFLVSFLVSSFLRCGSSFSSFPNLHLCRDFPCLDFSSFFLSLVDFICVVPELQ</sequence>
<gene>
    <name evidence="2" type="ORF">PGLA2088_LOCUS8338</name>
</gene>
<feature type="transmembrane region" description="Helical" evidence="1">
    <location>
        <begin position="91"/>
        <end position="113"/>
    </location>
</feature>
<protein>
    <submittedName>
        <fullName evidence="2">Uncharacterized protein</fullName>
    </submittedName>
</protein>
<name>A0A813IJW9_POLGL</name>